<evidence type="ECO:0000256" key="4">
    <source>
        <dbReference type="ARBA" id="ARBA00022840"/>
    </source>
</evidence>
<protein>
    <submittedName>
        <fullName evidence="7">Rod shape-determining protein</fullName>
    </submittedName>
</protein>
<dbReference type="InterPro" id="IPR004753">
    <property type="entry name" value="MreB"/>
</dbReference>
<evidence type="ECO:0000256" key="6">
    <source>
        <dbReference type="ARBA" id="ARBA00023458"/>
    </source>
</evidence>
<dbReference type="PANTHER" id="PTHR42749:SF1">
    <property type="entry name" value="CELL SHAPE-DETERMINING PROTEIN MREB"/>
    <property type="match status" value="1"/>
</dbReference>
<name>A0A2T4U7H5_9BACI</name>
<dbReference type="GO" id="GO:0000902">
    <property type="term" value="P:cell morphogenesis"/>
    <property type="evidence" value="ECO:0007669"/>
    <property type="project" value="InterPro"/>
</dbReference>
<dbReference type="EMBL" id="PZJJ01000008">
    <property type="protein sequence ID" value="PTL39349.1"/>
    <property type="molecule type" value="Genomic_DNA"/>
</dbReference>
<comment type="similarity">
    <text evidence="6">Belongs to the FtsA/MreB family.</text>
</comment>
<keyword evidence="4" id="KW-0067">ATP-binding</keyword>
<accession>A0A2T4U7H5</accession>
<evidence type="ECO:0000313" key="8">
    <source>
        <dbReference type="Proteomes" id="UP000240509"/>
    </source>
</evidence>
<sequence length="333" mass="35051">MFNRPQIGIDLGTVTMMACRKGREELILEPSLAAILEGGTEPAAFGQEALRLIQQKPSSFTPVQPIKGGTIADEKSAVELLAYILNKTGSSRSLFSRKPEAAVCISTGATDVEKRAVVKALYISGAGRVRLIEEPLAAALGSGIAAEEAEAHMIVSIGGGKSEAAVMAAGRIILSHTARTGGRDLDEAFSRFMSENYNLLISPSTAEETKLKIGSAPGFHQSESYVIRGIDAVSGLPRSVEIQPSILEKIYEAPLKKILHTALRSLQSLPPETSGELLDRGVVLCGGGALLPGLASWMSDIMQIPVQLSPCPVEAAVKGASLSFNLSESGESL</sequence>
<dbReference type="GO" id="GO:0005737">
    <property type="term" value="C:cytoplasm"/>
    <property type="evidence" value="ECO:0007669"/>
    <property type="project" value="UniProtKB-SubCell"/>
</dbReference>
<dbReference type="Proteomes" id="UP000240509">
    <property type="component" value="Unassembled WGS sequence"/>
</dbReference>
<dbReference type="InterPro" id="IPR043129">
    <property type="entry name" value="ATPase_NBD"/>
</dbReference>
<evidence type="ECO:0000256" key="5">
    <source>
        <dbReference type="ARBA" id="ARBA00022960"/>
    </source>
</evidence>
<dbReference type="PANTHER" id="PTHR42749">
    <property type="entry name" value="CELL SHAPE-DETERMINING PROTEIN MREB"/>
    <property type="match status" value="1"/>
</dbReference>
<dbReference type="InterPro" id="IPR056546">
    <property type="entry name" value="MreB_MamK-like"/>
</dbReference>
<dbReference type="GO" id="GO:0008360">
    <property type="term" value="P:regulation of cell shape"/>
    <property type="evidence" value="ECO:0007669"/>
    <property type="project" value="UniProtKB-KW"/>
</dbReference>
<keyword evidence="3" id="KW-0547">Nucleotide-binding</keyword>
<comment type="caution">
    <text evidence="7">The sequence shown here is derived from an EMBL/GenBank/DDBJ whole genome shotgun (WGS) entry which is preliminary data.</text>
</comment>
<dbReference type="PRINTS" id="PR01652">
    <property type="entry name" value="SHAPEPROTEIN"/>
</dbReference>
<reference evidence="7 8" key="1">
    <citation type="submission" date="2018-03" db="EMBL/GenBank/DDBJ databases">
        <title>Alkalicoccus saliphilus sp. nov., isolated from a mineral pool.</title>
        <authorList>
            <person name="Zhao B."/>
        </authorList>
    </citation>
    <scope>NUCLEOTIDE SEQUENCE [LARGE SCALE GENOMIC DNA]</scope>
    <source>
        <strain evidence="7 8">6AG</strain>
    </source>
</reference>
<dbReference type="GO" id="GO:0005524">
    <property type="term" value="F:ATP binding"/>
    <property type="evidence" value="ECO:0007669"/>
    <property type="project" value="UniProtKB-KW"/>
</dbReference>
<evidence type="ECO:0000256" key="1">
    <source>
        <dbReference type="ARBA" id="ARBA00004496"/>
    </source>
</evidence>
<organism evidence="7 8">
    <name type="scientific">Alkalicoccus saliphilus</name>
    <dbReference type="NCBI Taxonomy" id="200989"/>
    <lineage>
        <taxon>Bacteria</taxon>
        <taxon>Bacillati</taxon>
        <taxon>Bacillota</taxon>
        <taxon>Bacilli</taxon>
        <taxon>Bacillales</taxon>
        <taxon>Bacillaceae</taxon>
        <taxon>Alkalicoccus</taxon>
    </lineage>
</organism>
<dbReference type="RefSeq" id="WP_107584511.1">
    <property type="nucleotide sequence ID" value="NZ_PZJJ01000008.1"/>
</dbReference>
<dbReference type="AlphaFoldDB" id="A0A2T4U7H5"/>
<evidence type="ECO:0000313" key="7">
    <source>
        <dbReference type="EMBL" id="PTL39349.1"/>
    </source>
</evidence>
<dbReference type="SUPFAM" id="SSF53067">
    <property type="entry name" value="Actin-like ATPase domain"/>
    <property type="match status" value="2"/>
</dbReference>
<keyword evidence="2" id="KW-0963">Cytoplasm</keyword>
<proteinExistence type="inferred from homology"/>
<keyword evidence="8" id="KW-1185">Reference proteome</keyword>
<comment type="subcellular location">
    <subcellularLocation>
        <location evidence="1">Cytoplasm</location>
    </subcellularLocation>
</comment>
<dbReference type="Gene3D" id="3.30.420.40">
    <property type="match status" value="2"/>
</dbReference>
<gene>
    <name evidence="7" type="ORF">C6Y45_06980</name>
</gene>
<dbReference type="OrthoDB" id="9768127at2"/>
<dbReference type="Pfam" id="PF06723">
    <property type="entry name" value="MreB_Mbl"/>
    <property type="match status" value="1"/>
</dbReference>
<evidence type="ECO:0000256" key="2">
    <source>
        <dbReference type="ARBA" id="ARBA00022490"/>
    </source>
</evidence>
<keyword evidence="5" id="KW-0133">Cell shape</keyword>
<evidence type="ECO:0000256" key="3">
    <source>
        <dbReference type="ARBA" id="ARBA00022741"/>
    </source>
</evidence>